<sequence length="202" mass="21566">MKPGPVCYLLGLLLVLLVVSQPGWAQAKYMTKTGRVSFFSTSIIEDIEAHNTAVAAVLDLGTGQMAFSAPIKEFTFKRSLMQEHFNENYMESGKFPRATFTGRFTGADAAMLAKSGSHPVQVEGTLTLHGVAKHVKVAGTMEQKNGQVLAFAFFSVAPADYGIDIPMLVRENIAKIVSIKVSLTCDPAAGNAAPLPSATNSN</sequence>
<feature type="domain" description="Lipid/polyisoprenoid-binding YceI-like" evidence="1">
    <location>
        <begin position="45"/>
        <end position="184"/>
    </location>
</feature>
<organism evidence="2 3">
    <name type="scientific">Hymenobacter koreensis</name>
    <dbReference type="NCBI Taxonomy" id="1084523"/>
    <lineage>
        <taxon>Bacteria</taxon>
        <taxon>Pseudomonadati</taxon>
        <taxon>Bacteroidota</taxon>
        <taxon>Cytophagia</taxon>
        <taxon>Cytophagales</taxon>
        <taxon>Hymenobacteraceae</taxon>
        <taxon>Hymenobacter</taxon>
    </lineage>
</organism>
<name>A0ABP8J2K8_9BACT</name>
<proteinExistence type="predicted"/>
<dbReference type="EMBL" id="BAABHA010000008">
    <property type="protein sequence ID" value="GAA4383924.1"/>
    <property type="molecule type" value="Genomic_DNA"/>
</dbReference>
<evidence type="ECO:0000259" key="1">
    <source>
        <dbReference type="Pfam" id="PF04264"/>
    </source>
</evidence>
<comment type="caution">
    <text evidence="2">The sequence shown here is derived from an EMBL/GenBank/DDBJ whole genome shotgun (WGS) entry which is preliminary data.</text>
</comment>
<evidence type="ECO:0000313" key="2">
    <source>
        <dbReference type="EMBL" id="GAA4383924.1"/>
    </source>
</evidence>
<dbReference type="RefSeq" id="WP_345224765.1">
    <property type="nucleotide sequence ID" value="NZ_BAABHA010000008.1"/>
</dbReference>
<keyword evidence="3" id="KW-1185">Reference proteome</keyword>
<dbReference type="InterPro" id="IPR007372">
    <property type="entry name" value="Lipid/polyisoprenoid-bd_YceI"/>
</dbReference>
<dbReference type="Pfam" id="PF04264">
    <property type="entry name" value="YceI"/>
    <property type="match status" value="1"/>
</dbReference>
<evidence type="ECO:0000313" key="3">
    <source>
        <dbReference type="Proteomes" id="UP001500454"/>
    </source>
</evidence>
<protein>
    <recommendedName>
        <fullName evidence="1">Lipid/polyisoprenoid-binding YceI-like domain-containing protein</fullName>
    </recommendedName>
</protein>
<dbReference type="Proteomes" id="UP001500454">
    <property type="component" value="Unassembled WGS sequence"/>
</dbReference>
<gene>
    <name evidence="2" type="ORF">GCM10023186_25580</name>
</gene>
<dbReference type="InterPro" id="IPR036761">
    <property type="entry name" value="TTHA0802/YceI-like_sf"/>
</dbReference>
<reference evidence="3" key="1">
    <citation type="journal article" date="2019" name="Int. J. Syst. Evol. Microbiol.">
        <title>The Global Catalogue of Microorganisms (GCM) 10K type strain sequencing project: providing services to taxonomists for standard genome sequencing and annotation.</title>
        <authorList>
            <consortium name="The Broad Institute Genomics Platform"/>
            <consortium name="The Broad Institute Genome Sequencing Center for Infectious Disease"/>
            <person name="Wu L."/>
            <person name="Ma J."/>
        </authorList>
    </citation>
    <scope>NUCLEOTIDE SEQUENCE [LARGE SCALE GENOMIC DNA]</scope>
    <source>
        <strain evidence="3">JCM 17924</strain>
    </source>
</reference>
<dbReference type="SUPFAM" id="SSF101874">
    <property type="entry name" value="YceI-like"/>
    <property type="match status" value="1"/>
</dbReference>
<dbReference type="Gene3D" id="2.40.128.110">
    <property type="entry name" value="Lipid/polyisoprenoid-binding, YceI-like"/>
    <property type="match status" value="1"/>
</dbReference>
<accession>A0ABP8J2K8</accession>